<comment type="caution">
    <text evidence="2">The sequence shown here is derived from an EMBL/GenBank/DDBJ whole genome shotgun (WGS) entry which is preliminary data.</text>
</comment>
<protein>
    <recommendedName>
        <fullName evidence="4">Transmembrane protein</fullName>
    </recommendedName>
</protein>
<evidence type="ECO:0000313" key="3">
    <source>
        <dbReference type="Proteomes" id="UP000655523"/>
    </source>
</evidence>
<dbReference type="RefSeq" id="WP_172166051.1">
    <property type="nucleotide sequence ID" value="NZ_WOEZ01000081.1"/>
</dbReference>
<evidence type="ECO:0000256" key="1">
    <source>
        <dbReference type="SAM" id="Phobius"/>
    </source>
</evidence>
<keyword evidence="1" id="KW-0812">Transmembrane</keyword>
<gene>
    <name evidence="2" type="ORF">GNZ13_15970</name>
</gene>
<dbReference type="Proteomes" id="UP000655523">
    <property type="component" value="Unassembled WGS sequence"/>
</dbReference>
<organism evidence="2 3">
    <name type="scientific">Paraburkholderia elongata</name>
    <dbReference type="NCBI Taxonomy" id="2675747"/>
    <lineage>
        <taxon>Bacteria</taxon>
        <taxon>Pseudomonadati</taxon>
        <taxon>Pseudomonadota</taxon>
        <taxon>Betaproteobacteria</taxon>
        <taxon>Burkholderiales</taxon>
        <taxon>Burkholderiaceae</taxon>
        <taxon>Paraburkholderia</taxon>
    </lineage>
</organism>
<evidence type="ECO:0000313" key="2">
    <source>
        <dbReference type="EMBL" id="NPT56050.1"/>
    </source>
</evidence>
<proteinExistence type="predicted"/>
<feature type="transmembrane region" description="Helical" evidence="1">
    <location>
        <begin position="47"/>
        <end position="67"/>
    </location>
</feature>
<keyword evidence="3" id="KW-1185">Reference proteome</keyword>
<keyword evidence="1" id="KW-0472">Membrane</keyword>
<dbReference type="PROSITE" id="PS51257">
    <property type="entry name" value="PROKAR_LIPOPROTEIN"/>
    <property type="match status" value="1"/>
</dbReference>
<accession>A0A972SJT7</accession>
<dbReference type="AlphaFoldDB" id="A0A972SJT7"/>
<feature type="transmembrane region" description="Helical" evidence="1">
    <location>
        <begin position="88"/>
        <end position="107"/>
    </location>
</feature>
<sequence>MNDQIKWTTLITVYSAGVAACYLAGFWGQFDINIFQFAGLTGFASMALYPLMTAIGLNLLASLVVRSKQSVEREGTRESAWRRLYRKVYVAWLSVAPLGTLVVISLIADPVKWVLVLFVMTPWISWLAELPLVVKAIPGQSRSTAVYWLVAFPILATQLGASHAQAYFEGTETRTVAPTGAAKDLQWDPQHPIGYLGFTGGTYFLFESKTGNVVMVNQAVAAPLTLQRRSLPTTAEWLRGIFQHKR</sequence>
<feature type="transmembrane region" description="Helical" evidence="1">
    <location>
        <begin position="113"/>
        <end position="134"/>
    </location>
</feature>
<feature type="transmembrane region" description="Helical" evidence="1">
    <location>
        <begin position="7"/>
        <end position="27"/>
    </location>
</feature>
<evidence type="ECO:0008006" key="4">
    <source>
        <dbReference type="Google" id="ProtNLM"/>
    </source>
</evidence>
<name>A0A972SJT7_9BURK</name>
<feature type="transmembrane region" description="Helical" evidence="1">
    <location>
        <begin position="146"/>
        <end position="168"/>
    </location>
</feature>
<dbReference type="EMBL" id="WOEZ01000081">
    <property type="protein sequence ID" value="NPT56050.1"/>
    <property type="molecule type" value="Genomic_DNA"/>
</dbReference>
<reference evidence="2 3" key="1">
    <citation type="submission" date="2019-11" db="EMBL/GenBank/DDBJ databases">
        <title>Metabolism of dissolved organic matter in forest soils.</title>
        <authorList>
            <person name="Cyle K.T."/>
            <person name="Wilhelm R.C."/>
            <person name="Martinez C.E."/>
        </authorList>
    </citation>
    <scope>NUCLEOTIDE SEQUENCE [LARGE SCALE GENOMIC DNA]</scope>
    <source>
        <strain evidence="2 3">5N</strain>
    </source>
</reference>
<keyword evidence="1" id="KW-1133">Transmembrane helix</keyword>